<keyword evidence="1" id="KW-0472">Membrane</keyword>
<accession>A0A9X1ZJJ1</accession>
<feature type="transmembrane region" description="Helical" evidence="1">
    <location>
        <begin position="186"/>
        <end position="214"/>
    </location>
</feature>
<dbReference type="GO" id="GO:1901530">
    <property type="term" value="P:response to hypochlorite"/>
    <property type="evidence" value="ECO:0007669"/>
    <property type="project" value="TreeGrafter"/>
</dbReference>
<dbReference type="RefSeq" id="WP_248951928.1">
    <property type="nucleotide sequence ID" value="NZ_JAKILB010000022.1"/>
</dbReference>
<feature type="transmembrane region" description="Helical" evidence="1">
    <location>
        <begin position="52"/>
        <end position="74"/>
    </location>
</feature>
<dbReference type="Proteomes" id="UP001139293">
    <property type="component" value="Unassembled WGS sequence"/>
</dbReference>
<keyword evidence="3" id="KW-1185">Reference proteome</keyword>
<feature type="transmembrane region" description="Helical" evidence="1">
    <location>
        <begin position="149"/>
        <end position="166"/>
    </location>
</feature>
<reference evidence="2" key="1">
    <citation type="submission" date="2022-01" db="EMBL/GenBank/DDBJ databases">
        <title>Whole genome-based taxonomy of the Shewanellaceae.</title>
        <authorList>
            <person name="Martin-Rodriguez A.J."/>
        </authorList>
    </citation>
    <scope>NUCLEOTIDE SEQUENCE</scope>
    <source>
        <strain evidence="2">KCTC 23973</strain>
    </source>
</reference>
<dbReference type="Pfam" id="PF04224">
    <property type="entry name" value="DUF417"/>
    <property type="match status" value="1"/>
</dbReference>
<organism evidence="2 3">
    <name type="scientific">Shewanella pneumatophori</name>
    <dbReference type="NCBI Taxonomy" id="314092"/>
    <lineage>
        <taxon>Bacteria</taxon>
        <taxon>Pseudomonadati</taxon>
        <taxon>Pseudomonadota</taxon>
        <taxon>Gammaproteobacteria</taxon>
        <taxon>Alteromonadales</taxon>
        <taxon>Shewanellaceae</taxon>
        <taxon>Shewanella</taxon>
    </lineage>
</organism>
<evidence type="ECO:0000313" key="2">
    <source>
        <dbReference type="EMBL" id="MCL1140955.1"/>
    </source>
</evidence>
<dbReference type="GO" id="GO:0005886">
    <property type="term" value="C:plasma membrane"/>
    <property type="evidence" value="ECO:0007669"/>
    <property type="project" value="TreeGrafter"/>
</dbReference>
<keyword evidence="1" id="KW-1133">Transmembrane helix</keyword>
<dbReference type="AlphaFoldDB" id="A0A9X1ZJJ1"/>
<gene>
    <name evidence="2" type="ORF">L2740_20685</name>
</gene>
<evidence type="ECO:0000313" key="3">
    <source>
        <dbReference type="Proteomes" id="UP001139293"/>
    </source>
</evidence>
<keyword evidence="1" id="KW-0812">Transmembrane</keyword>
<name>A0A9X1ZJJ1_9GAMM</name>
<feature type="transmembrane region" description="Helical" evidence="1">
    <location>
        <begin position="260"/>
        <end position="279"/>
    </location>
</feature>
<feature type="transmembrane region" description="Helical" evidence="1">
    <location>
        <begin position="81"/>
        <end position="99"/>
    </location>
</feature>
<dbReference type="PANTHER" id="PTHR40106">
    <property type="entry name" value="INNER MEMBRANE PROTEIN RCLC"/>
    <property type="match status" value="1"/>
</dbReference>
<dbReference type="EMBL" id="JAKILB010000022">
    <property type="protein sequence ID" value="MCL1140955.1"/>
    <property type="molecule type" value="Genomic_DNA"/>
</dbReference>
<dbReference type="PANTHER" id="PTHR40106:SF1">
    <property type="entry name" value="INNER MEMBRANE PROTEIN RCLC"/>
    <property type="match status" value="1"/>
</dbReference>
<comment type="caution">
    <text evidence="2">The sequence shown here is derived from an EMBL/GenBank/DDBJ whole genome shotgun (WGS) entry which is preliminary data.</text>
</comment>
<feature type="transmembrane region" description="Helical" evidence="1">
    <location>
        <begin position="221"/>
        <end position="240"/>
    </location>
</feature>
<proteinExistence type="predicted"/>
<dbReference type="InterPro" id="IPR007339">
    <property type="entry name" value="RclC-like"/>
</dbReference>
<feature type="transmembrane region" description="Helical" evidence="1">
    <location>
        <begin position="119"/>
        <end position="137"/>
    </location>
</feature>
<protein>
    <submittedName>
        <fullName evidence="2">DUF417 family protein</fullName>
    </submittedName>
</protein>
<evidence type="ECO:0000256" key="1">
    <source>
        <dbReference type="SAM" id="Phobius"/>
    </source>
</evidence>
<sequence>MPKIINPLSVISSLVVARVLLASFLLLTAMPRFSAADASYFNKQLLEVGLPVLPWLAPLLGLVQLLVAAALIAPQKRVSKVLLYLYAGLATVPLLMMFTHPVWLDSLGGFPAIGAGQGLIKYLGIVGLALFISSFYSGNKMINELAAKLMLAGILLVMLWIGGMKFTQYEADGIEGLMRTSPLFSWIYDVFSVLHGSYFIGVVELIAVIGIALLPWSKKAYLVGLAIAALTFAATQTFVITLPAYETSQGFAMLTGSGQFIVKDLALLACSIILAARVFESSFCGDC</sequence>